<sequence length="90" mass="10395">MRLVQIITERRRVDGRERPLRTGRYRVRSRRADRSSSFNLTRLRTASLVTHTARQDIAPSDFIAYKKTADSNRRPALARRAKGQDANTAI</sequence>
<comment type="caution">
    <text evidence="2">The sequence shown here is derived from an EMBL/GenBank/DDBJ whole genome shotgun (WGS) entry which is preliminary data.</text>
</comment>
<gene>
    <name evidence="2" type="ORF">EVAR_48993_1</name>
</gene>
<dbReference type="AlphaFoldDB" id="A0A4C1Z122"/>
<name>A0A4C1Z122_EUMVA</name>
<evidence type="ECO:0000256" key="1">
    <source>
        <dbReference type="SAM" id="MobiDB-lite"/>
    </source>
</evidence>
<dbReference type="EMBL" id="BGZK01001488">
    <property type="protein sequence ID" value="GBP80912.1"/>
    <property type="molecule type" value="Genomic_DNA"/>
</dbReference>
<keyword evidence="3" id="KW-1185">Reference proteome</keyword>
<evidence type="ECO:0000313" key="2">
    <source>
        <dbReference type="EMBL" id="GBP80912.1"/>
    </source>
</evidence>
<feature type="region of interest" description="Disordered" evidence="1">
    <location>
        <begin position="71"/>
        <end position="90"/>
    </location>
</feature>
<dbReference type="Proteomes" id="UP000299102">
    <property type="component" value="Unassembled WGS sequence"/>
</dbReference>
<reference evidence="2 3" key="1">
    <citation type="journal article" date="2019" name="Commun. Biol.">
        <title>The bagworm genome reveals a unique fibroin gene that provides high tensile strength.</title>
        <authorList>
            <person name="Kono N."/>
            <person name="Nakamura H."/>
            <person name="Ohtoshi R."/>
            <person name="Tomita M."/>
            <person name="Numata K."/>
            <person name="Arakawa K."/>
        </authorList>
    </citation>
    <scope>NUCLEOTIDE SEQUENCE [LARGE SCALE GENOMIC DNA]</scope>
</reference>
<organism evidence="2 3">
    <name type="scientific">Eumeta variegata</name>
    <name type="common">Bagworm moth</name>
    <name type="synonym">Eumeta japonica</name>
    <dbReference type="NCBI Taxonomy" id="151549"/>
    <lineage>
        <taxon>Eukaryota</taxon>
        <taxon>Metazoa</taxon>
        <taxon>Ecdysozoa</taxon>
        <taxon>Arthropoda</taxon>
        <taxon>Hexapoda</taxon>
        <taxon>Insecta</taxon>
        <taxon>Pterygota</taxon>
        <taxon>Neoptera</taxon>
        <taxon>Endopterygota</taxon>
        <taxon>Lepidoptera</taxon>
        <taxon>Glossata</taxon>
        <taxon>Ditrysia</taxon>
        <taxon>Tineoidea</taxon>
        <taxon>Psychidae</taxon>
        <taxon>Oiketicinae</taxon>
        <taxon>Eumeta</taxon>
    </lineage>
</organism>
<protein>
    <submittedName>
        <fullName evidence="2">Uncharacterized protein</fullName>
    </submittedName>
</protein>
<accession>A0A4C1Z122</accession>
<proteinExistence type="predicted"/>
<evidence type="ECO:0000313" key="3">
    <source>
        <dbReference type="Proteomes" id="UP000299102"/>
    </source>
</evidence>